<keyword evidence="3" id="KW-0676">Redox-active center</keyword>
<dbReference type="STRING" id="244447.ENSCSEP00000011528"/>
<dbReference type="PANTHER" id="PTHR34386:SF1">
    <property type="entry name" value="GLUTAREDOXIN-LIKE PROTEIN NRDH"/>
    <property type="match status" value="1"/>
</dbReference>
<evidence type="ECO:0000313" key="5">
    <source>
        <dbReference type="Ensembl" id="ENSCSEP00000011528.1"/>
    </source>
</evidence>
<sequence>MFSSWQQMEDSVGRALGRVTVYSIQGCPHCLQAKATLGRLEVPVCEVDLGRHPELRATVKELTGRSTVPQIFFNSVHVGGNDDLQKLVRSYLHTMYISVLYYLVAG</sequence>
<dbReference type="InterPro" id="IPR014025">
    <property type="entry name" value="Glutaredoxin_subgr"/>
</dbReference>
<dbReference type="GeneTree" id="ENSGT00990000214067"/>
<dbReference type="InterPro" id="IPR002109">
    <property type="entry name" value="Glutaredoxin"/>
</dbReference>
<dbReference type="SUPFAM" id="SSF52833">
    <property type="entry name" value="Thioredoxin-like"/>
    <property type="match status" value="1"/>
</dbReference>
<keyword evidence="6" id="KW-1185">Reference proteome</keyword>
<dbReference type="Gene3D" id="3.40.30.10">
    <property type="entry name" value="Glutaredoxin"/>
    <property type="match status" value="1"/>
</dbReference>
<evidence type="ECO:0000256" key="2">
    <source>
        <dbReference type="ARBA" id="ARBA00023157"/>
    </source>
</evidence>
<name>A0A3P8V893_CYNSE</name>
<dbReference type="GO" id="GO:0045454">
    <property type="term" value="P:cell redox homeostasis"/>
    <property type="evidence" value="ECO:0007669"/>
    <property type="project" value="TreeGrafter"/>
</dbReference>
<dbReference type="Pfam" id="PF00462">
    <property type="entry name" value="Glutaredoxin"/>
    <property type="match status" value="1"/>
</dbReference>
<feature type="domain" description="Glutaredoxin" evidence="4">
    <location>
        <begin position="19"/>
        <end position="78"/>
    </location>
</feature>
<keyword evidence="2" id="KW-1015">Disulfide bond</keyword>
<dbReference type="InterPro" id="IPR051548">
    <property type="entry name" value="Grx-like_ET"/>
</dbReference>
<proteinExistence type="predicted"/>
<dbReference type="Ensembl" id="ENSCSET00000011668.1">
    <property type="protein sequence ID" value="ENSCSEP00000011528.1"/>
    <property type="gene ID" value="ENSCSEG00000007413.1"/>
</dbReference>
<dbReference type="GO" id="GO:0009055">
    <property type="term" value="F:electron transfer activity"/>
    <property type="evidence" value="ECO:0007669"/>
    <property type="project" value="TreeGrafter"/>
</dbReference>
<accession>A0A3P8V893</accession>
<reference evidence="5" key="1">
    <citation type="submission" date="2025-08" db="UniProtKB">
        <authorList>
            <consortium name="Ensembl"/>
        </authorList>
    </citation>
    <scope>IDENTIFICATION</scope>
</reference>
<dbReference type="InterPro" id="IPR011767">
    <property type="entry name" value="GLR_AS"/>
</dbReference>
<evidence type="ECO:0000259" key="4">
    <source>
        <dbReference type="Pfam" id="PF00462"/>
    </source>
</evidence>
<dbReference type="PRINTS" id="PR00160">
    <property type="entry name" value="GLUTAREDOXIN"/>
</dbReference>
<reference evidence="5" key="2">
    <citation type="submission" date="2025-09" db="UniProtKB">
        <authorList>
            <consortium name="Ensembl"/>
        </authorList>
    </citation>
    <scope>IDENTIFICATION</scope>
</reference>
<dbReference type="OMA" id="HTMYISV"/>
<evidence type="ECO:0000313" key="6">
    <source>
        <dbReference type="Proteomes" id="UP000265120"/>
    </source>
</evidence>
<organism evidence="5 6">
    <name type="scientific">Cynoglossus semilaevis</name>
    <name type="common">Tongue sole</name>
    <dbReference type="NCBI Taxonomy" id="244447"/>
    <lineage>
        <taxon>Eukaryota</taxon>
        <taxon>Metazoa</taxon>
        <taxon>Chordata</taxon>
        <taxon>Craniata</taxon>
        <taxon>Vertebrata</taxon>
        <taxon>Euteleostomi</taxon>
        <taxon>Actinopterygii</taxon>
        <taxon>Neopterygii</taxon>
        <taxon>Teleostei</taxon>
        <taxon>Neoteleostei</taxon>
        <taxon>Acanthomorphata</taxon>
        <taxon>Carangaria</taxon>
        <taxon>Pleuronectiformes</taxon>
        <taxon>Pleuronectoidei</taxon>
        <taxon>Cynoglossidae</taxon>
        <taxon>Cynoglossinae</taxon>
        <taxon>Cynoglossus</taxon>
    </lineage>
</organism>
<dbReference type="AlphaFoldDB" id="A0A3P8V893"/>
<protein>
    <submittedName>
        <fullName evidence="5">Glutaredoxin 1-like</fullName>
    </submittedName>
</protein>
<dbReference type="PROSITE" id="PS00195">
    <property type="entry name" value="GLUTAREDOXIN_1"/>
    <property type="match status" value="1"/>
</dbReference>
<evidence type="ECO:0000256" key="1">
    <source>
        <dbReference type="ARBA" id="ARBA00002549"/>
    </source>
</evidence>
<dbReference type="InterPro" id="IPR036249">
    <property type="entry name" value="Thioredoxin-like_sf"/>
</dbReference>
<comment type="function">
    <text evidence="1">Has a glutathione-disulfide oxidoreductase activity in the presence of NADPH and glutathione reductase. Reduces low molecular weight disulfides and proteins.</text>
</comment>
<dbReference type="PROSITE" id="PS51354">
    <property type="entry name" value="GLUTAREDOXIN_2"/>
    <property type="match status" value="1"/>
</dbReference>
<dbReference type="InParanoid" id="A0A3P8V893"/>
<evidence type="ECO:0000256" key="3">
    <source>
        <dbReference type="ARBA" id="ARBA00023284"/>
    </source>
</evidence>
<dbReference type="Proteomes" id="UP000265120">
    <property type="component" value="Unassembled WGS sequence"/>
</dbReference>
<dbReference type="PANTHER" id="PTHR34386">
    <property type="entry name" value="GLUTAREDOXIN"/>
    <property type="match status" value="1"/>
</dbReference>